<sequence length="262" mass="27991">MHEPTLEPAESRGRVRTLQTLVARGGRAALRALYPPQCVACAAPVAEDFGLCPDCWRDVDFLDGLVCDACGLPLPGGPEDGVLCDGCLREPPVWDRARAVFTYAGTGRRLVLAFKHGDRTELHRPAGRWLRQAAEPLLLPETVIAPVPLHWVRLLRRRYNQSALLAQALARETAMDCVVDLLHRPRSTGSQDGRDKAGRFANMAGAIRCTPRRAAAIAGRPVLLVDDVLTSGATLAACTAALRAAGASQVAAVVLARVAKGG</sequence>
<keyword evidence="4" id="KW-0808">Transferase</keyword>
<dbReference type="InterPro" id="IPR051910">
    <property type="entry name" value="ComF/GntX_DNA_util-trans"/>
</dbReference>
<keyword evidence="4" id="KW-0328">Glycosyltransferase</keyword>
<evidence type="ECO:0000256" key="1">
    <source>
        <dbReference type="ARBA" id="ARBA00008007"/>
    </source>
</evidence>
<evidence type="ECO:0000313" key="5">
    <source>
        <dbReference type="Proteomes" id="UP000196878"/>
    </source>
</evidence>
<dbReference type="InterPro" id="IPR000836">
    <property type="entry name" value="PRTase_dom"/>
</dbReference>
<dbReference type="PANTHER" id="PTHR47505:SF1">
    <property type="entry name" value="DNA UTILIZATION PROTEIN YHGH"/>
    <property type="match status" value="1"/>
</dbReference>
<feature type="domain" description="Phosphoribosyltransferase" evidence="2">
    <location>
        <begin position="163"/>
        <end position="259"/>
    </location>
</feature>
<dbReference type="InterPro" id="IPR044005">
    <property type="entry name" value="DZR_2"/>
</dbReference>
<dbReference type="InterPro" id="IPR029057">
    <property type="entry name" value="PRTase-like"/>
</dbReference>
<feature type="domain" description="Double zinc ribbon" evidence="3">
    <location>
        <begin position="30"/>
        <end position="88"/>
    </location>
</feature>
<dbReference type="Pfam" id="PF18912">
    <property type="entry name" value="DZR_2"/>
    <property type="match status" value="1"/>
</dbReference>
<comment type="caution">
    <text evidence="4">The sequence shown here is derived from an EMBL/GenBank/DDBJ whole genome shotgun (WGS) entry which is preliminary data.</text>
</comment>
<dbReference type="Pfam" id="PF00156">
    <property type="entry name" value="Pribosyltran"/>
    <property type="match status" value="1"/>
</dbReference>
<dbReference type="SUPFAM" id="SSF53271">
    <property type="entry name" value="PRTase-like"/>
    <property type="match status" value="1"/>
</dbReference>
<gene>
    <name evidence="4" type="ORF">CDV49_12370</name>
</gene>
<dbReference type="OrthoDB" id="9779910at2"/>
<keyword evidence="5" id="KW-1185">Reference proteome</keyword>
<dbReference type="Proteomes" id="UP000196878">
    <property type="component" value="Unassembled WGS sequence"/>
</dbReference>
<dbReference type="AlphaFoldDB" id="A0A212A9Z7"/>
<dbReference type="CDD" id="cd06223">
    <property type="entry name" value="PRTases_typeI"/>
    <property type="match status" value="1"/>
</dbReference>
<evidence type="ECO:0000259" key="2">
    <source>
        <dbReference type="Pfam" id="PF00156"/>
    </source>
</evidence>
<organism evidence="4 5">
    <name type="scientific">Haematobacter genomosp. 1</name>
    <dbReference type="NCBI Taxonomy" id="366618"/>
    <lineage>
        <taxon>Bacteria</taxon>
        <taxon>Pseudomonadati</taxon>
        <taxon>Pseudomonadota</taxon>
        <taxon>Alphaproteobacteria</taxon>
        <taxon>Rhodobacterales</taxon>
        <taxon>Paracoccaceae</taxon>
        <taxon>Haematobacter</taxon>
    </lineage>
</organism>
<comment type="similarity">
    <text evidence="1">Belongs to the ComF/GntX family.</text>
</comment>
<reference evidence="4 5" key="1">
    <citation type="submission" date="2016-12" db="EMBL/GenBank/DDBJ databases">
        <title>Comparison of Traditional DNA-DNA Hybridization with In Silico Genomic Analysis.</title>
        <authorList>
            <person name="Nicholson A.C."/>
            <person name="Humrighouse B.W."/>
            <person name="Graziano J."/>
            <person name="Lasker B."/>
            <person name="Whitney A.M."/>
            <person name="Mcquiston J.R."/>
        </authorList>
    </citation>
    <scope>NUCLEOTIDE SEQUENCE [LARGE SCALE GENOMIC DNA]</scope>
    <source>
        <strain evidence="4 5">H2240</strain>
    </source>
</reference>
<name>A0A212A9Z7_9RHOB</name>
<dbReference type="GO" id="GO:0016757">
    <property type="term" value="F:glycosyltransferase activity"/>
    <property type="evidence" value="ECO:0007669"/>
    <property type="project" value="UniProtKB-KW"/>
</dbReference>
<evidence type="ECO:0000313" key="4">
    <source>
        <dbReference type="EMBL" id="OWJ76947.1"/>
    </source>
</evidence>
<evidence type="ECO:0000259" key="3">
    <source>
        <dbReference type="Pfam" id="PF18912"/>
    </source>
</evidence>
<dbReference type="EMBL" id="NIPW01000024">
    <property type="protein sequence ID" value="OWJ76947.1"/>
    <property type="molecule type" value="Genomic_DNA"/>
</dbReference>
<dbReference type="Gene3D" id="3.40.50.2020">
    <property type="match status" value="1"/>
</dbReference>
<protein>
    <submittedName>
        <fullName evidence="4">Amidophosphoribosyltransferase</fullName>
    </submittedName>
</protein>
<proteinExistence type="inferred from homology"/>
<accession>A0A212A9Z7</accession>
<dbReference type="PANTHER" id="PTHR47505">
    <property type="entry name" value="DNA UTILIZATION PROTEIN YHGH"/>
    <property type="match status" value="1"/>
</dbReference>